<gene>
    <name evidence="3" type="primary">106092005</name>
</gene>
<evidence type="ECO:0008006" key="5">
    <source>
        <dbReference type="Google" id="ProtNLM"/>
    </source>
</evidence>
<dbReference type="STRING" id="35570.A0A1I8PEL8"/>
<evidence type="ECO:0000313" key="3">
    <source>
        <dbReference type="EnsemblMetazoa" id="SCAU007404-PA"/>
    </source>
</evidence>
<accession>A0A1I8PEL8</accession>
<feature type="region of interest" description="Disordered" evidence="2">
    <location>
        <begin position="361"/>
        <end position="384"/>
    </location>
</feature>
<keyword evidence="4" id="KW-1185">Reference proteome</keyword>
<reference evidence="3" key="1">
    <citation type="submission" date="2020-05" db="UniProtKB">
        <authorList>
            <consortium name="EnsemblMetazoa"/>
        </authorList>
    </citation>
    <scope>IDENTIFICATION</scope>
    <source>
        <strain evidence="3">USDA</strain>
    </source>
</reference>
<evidence type="ECO:0000256" key="2">
    <source>
        <dbReference type="SAM" id="MobiDB-lite"/>
    </source>
</evidence>
<dbReference type="AlphaFoldDB" id="A0A1I8PEL8"/>
<feature type="compositionally biased region" description="Acidic residues" evidence="2">
    <location>
        <begin position="299"/>
        <end position="309"/>
    </location>
</feature>
<protein>
    <recommendedName>
        <fullName evidence="5">Coiled-coil domain-containing protein 181</fullName>
    </recommendedName>
</protein>
<feature type="compositionally biased region" description="Acidic residues" evidence="2">
    <location>
        <begin position="234"/>
        <end position="247"/>
    </location>
</feature>
<feature type="compositionally biased region" description="Basic and acidic residues" evidence="2">
    <location>
        <begin position="248"/>
        <end position="266"/>
    </location>
</feature>
<dbReference type="VEuPathDB" id="VectorBase:SCAU007404"/>
<organism evidence="3 4">
    <name type="scientific">Stomoxys calcitrans</name>
    <name type="common">Stable fly</name>
    <name type="synonym">Conops calcitrans</name>
    <dbReference type="NCBI Taxonomy" id="35570"/>
    <lineage>
        <taxon>Eukaryota</taxon>
        <taxon>Metazoa</taxon>
        <taxon>Ecdysozoa</taxon>
        <taxon>Arthropoda</taxon>
        <taxon>Hexapoda</taxon>
        <taxon>Insecta</taxon>
        <taxon>Pterygota</taxon>
        <taxon>Neoptera</taxon>
        <taxon>Endopterygota</taxon>
        <taxon>Diptera</taxon>
        <taxon>Brachycera</taxon>
        <taxon>Muscomorpha</taxon>
        <taxon>Muscoidea</taxon>
        <taxon>Muscidae</taxon>
        <taxon>Stomoxys</taxon>
    </lineage>
</organism>
<dbReference type="KEGG" id="scac:106092005"/>
<dbReference type="Proteomes" id="UP000095300">
    <property type="component" value="Unassembled WGS sequence"/>
</dbReference>
<feature type="coiled-coil region" evidence="1">
    <location>
        <begin position="420"/>
        <end position="447"/>
    </location>
</feature>
<dbReference type="EnsemblMetazoa" id="SCAU007404-RA">
    <property type="protein sequence ID" value="SCAU007404-PA"/>
    <property type="gene ID" value="SCAU007404"/>
</dbReference>
<dbReference type="OrthoDB" id="8046612at2759"/>
<evidence type="ECO:0000256" key="1">
    <source>
        <dbReference type="SAM" id="Coils"/>
    </source>
</evidence>
<feature type="compositionally biased region" description="Basic and acidic residues" evidence="2">
    <location>
        <begin position="89"/>
        <end position="106"/>
    </location>
</feature>
<name>A0A1I8PEL8_STOCA</name>
<feature type="compositionally biased region" description="Basic and acidic residues" evidence="2">
    <location>
        <begin position="128"/>
        <end position="143"/>
    </location>
</feature>
<feature type="region of interest" description="Disordered" evidence="2">
    <location>
        <begin position="177"/>
        <end position="309"/>
    </location>
</feature>
<feature type="compositionally biased region" description="Polar residues" evidence="2">
    <location>
        <begin position="183"/>
        <end position="208"/>
    </location>
</feature>
<feature type="compositionally biased region" description="Low complexity" evidence="2">
    <location>
        <begin position="367"/>
        <end position="384"/>
    </location>
</feature>
<proteinExistence type="predicted"/>
<keyword evidence="1" id="KW-0175">Coiled coil</keyword>
<feature type="region of interest" description="Disordered" evidence="2">
    <location>
        <begin position="89"/>
        <end position="164"/>
    </location>
</feature>
<feature type="compositionally biased region" description="Acidic residues" evidence="2">
    <location>
        <begin position="116"/>
        <end position="127"/>
    </location>
</feature>
<sequence length="542" mass="62290">MANSYEPDTESDEDCEVYFLKPVNEYNIVDKIKEANKELFSQDVDGLANDDSNEKSDDLMSPLAGNRKVSFAANLEVYEPQSGISLQELEKKLGKEPYEPQEHNTEEGPAQKLEIITEEEAFNDTEEIEKPETHHSSSEKANEDFPPAAEATEENMASASVEPADEAIEEICEEILVMDMENENATATKMTTKPSSSLSYESPGTQQRKMLKQITFDYDDEQDNKSLTNLLISDNEDETEDDDDDDDNGNKTHEEISLNDPDEHFDYNCNEPLLEDNETEENQHHSHRCHNSQANEEQPYNDDDDDEDDDKLSIIVASYLPDDAFDCDRASLTSDNKCSNHNHHHQSFRNRNKLPFRSRFSFKRRTNPSNVVGSSSCGGNNNNNNRFLPPAEVTDLKLHYKTCCEFKNAQQKLPKYTGYLSEYGLSRDQLEEREQKLQHKQRSLLQQTLKTSEDEMRKMHDNERAFTKWLKNKMRFPINKTRNMFDVKRPFGLRKCTSVSGTMALTPPQQQHDVEGSVSEQHNIQIPHTTRYRSISAKLKKK</sequence>
<evidence type="ECO:0000313" key="4">
    <source>
        <dbReference type="Proteomes" id="UP000095300"/>
    </source>
</evidence>